<evidence type="ECO:0000256" key="5">
    <source>
        <dbReference type="ARBA" id="ARBA00022840"/>
    </source>
</evidence>
<evidence type="ECO:0000313" key="9">
    <source>
        <dbReference type="EMBL" id="ADY42669.1"/>
    </source>
</evidence>
<organism evidence="9">
    <name type="scientific">Ascaris suum</name>
    <name type="common">Pig roundworm</name>
    <name type="synonym">Ascaris lumbricoides</name>
    <dbReference type="NCBI Taxonomy" id="6253"/>
    <lineage>
        <taxon>Eukaryota</taxon>
        <taxon>Metazoa</taxon>
        <taxon>Ecdysozoa</taxon>
        <taxon>Nematoda</taxon>
        <taxon>Chromadorea</taxon>
        <taxon>Rhabditida</taxon>
        <taxon>Spirurina</taxon>
        <taxon>Ascaridomorpha</taxon>
        <taxon>Ascaridoidea</taxon>
        <taxon>Ascarididae</taxon>
        <taxon>Ascaris</taxon>
    </lineage>
</organism>
<evidence type="ECO:0000256" key="6">
    <source>
        <dbReference type="ARBA" id="ARBA00022989"/>
    </source>
</evidence>
<dbReference type="InterPro" id="IPR017871">
    <property type="entry name" value="ABC_transporter-like_CS"/>
</dbReference>
<dbReference type="SMART" id="SM00382">
    <property type="entry name" value="AAA"/>
    <property type="match status" value="1"/>
</dbReference>
<dbReference type="InterPro" id="IPR027417">
    <property type="entry name" value="P-loop_NTPase"/>
</dbReference>
<sequence>MTKDNYHKRKCFSANQEAIKCVNATFSWEGTSGATTLKNLSINIKRGSLVAVVGSVGSGKSSLLMALLGELHKLSGYVAVNGSVAYVPQQSWIINATLRENVLFGKEHHCSRYESVIRACCLKRDIDALPDDDLTEIGEKGVNLSGGQKARVSLARAIYQDCDVYLLDDPLSSVDTHVGREIFNNVIGPKGLLGAKTRLLVTHGLQYLKDADVIVIMKDGWIMATGTYGELLGNPVSCKSIRCGNQRE</sequence>
<dbReference type="PROSITE" id="PS00211">
    <property type="entry name" value="ABC_TRANSPORTER_1"/>
    <property type="match status" value="1"/>
</dbReference>
<name>F1KXR5_ASCSU</name>
<reference evidence="9" key="1">
    <citation type="journal article" date="2011" name="Genome Res.">
        <title>Deep small RNA sequencing from the nematode Ascaris reveals conservation, functional diversification, and novel developmental profiles.</title>
        <authorList>
            <person name="Wang J."/>
            <person name="Czech B."/>
            <person name="Crunk A."/>
            <person name="Wallace A."/>
            <person name="Mitreva M."/>
            <person name="Hannon G.J."/>
            <person name="Davis R.E."/>
        </authorList>
    </citation>
    <scope>NUCLEOTIDE SEQUENCE</scope>
</reference>
<keyword evidence="3" id="KW-0812">Transmembrane</keyword>
<evidence type="ECO:0000256" key="2">
    <source>
        <dbReference type="ARBA" id="ARBA00022448"/>
    </source>
</evidence>
<dbReference type="Pfam" id="PF00005">
    <property type="entry name" value="ABC_tran"/>
    <property type="match status" value="1"/>
</dbReference>
<dbReference type="CDD" id="cd03250">
    <property type="entry name" value="ABCC_MRP_domain1"/>
    <property type="match status" value="1"/>
</dbReference>
<keyword evidence="2" id="KW-0813">Transport</keyword>
<dbReference type="PROSITE" id="PS50893">
    <property type="entry name" value="ABC_TRANSPORTER_2"/>
    <property type="match status" value="1"/>
</dbReference>
<dbReference type="GO" id="GO:0042626">
    <property type="term" value="F:ATPase-coupled transmembrane transporter activity"/>
    <property type="evidence" value="ECO:0007669"/>
    <property type="project" value="TreeGrafter"/>
</dbReference>
<keyword evidence="6" id="KW-1133">Transmembrane helix</keyword>
<dbReference type="FunFam" id="3.40.50.300:FF:000997">
    <property type="entry name" value="Multidrug resistance-associated protein 1"/>
    <property type="match status" value="1"/>
</dbReference>
<dbReference type="InterPro" id="IPR003439">
    <property type="entry name" value="ABC_transporter-like_ATP-bd"/>
</dbReference>
<evidence type="ECO:0000256" key="4">
    <source>
        <dbReference type="ARBA" id="ARBA00022741"/>
    </source>
</evidence>
<dbReference type="GO" id="GO:0005524">
    <property type="term" value="F:ATP binding"/>
    <property type="evidence" value="ECO:0007669"/>
    <property type="project" value="UniProtKB-KW"/>
</dbReference>
<dbReference type="SUPFAM" id="SSF52540">
    <property type="entry name" value="P-loop containing nucleoside triphosphate hydrolases"/>
    <property type="match status" value="1"/>
</dbReference>
<protein>
    <submittedName>
        <fullName evidence="9">Multidrug resistance-associated protein 1</fullName>
    </submittedName>
</protein>
<dbReference type="EMBL" id="JI167668">
    <property type="protein sequence ID" value="ADY42669.1"/>
    <property type="molecule type" value="mRNA"/>
</dbReference>
<dbReference type="InterPro" id="IPR050173">
    <property type="entry name" value="ABC_transporter_C-like"/>
</dbReference>
<dbReference type="InterPro" id="IPR003593">
    <property type="entry name" value="AAA+_ATPase"/>
</dbReference>
<keyword evidence="7" id="KW-0472">Membrane</keyword>
<dbReference type="PANTHER" id="PTHR24223:SF415">
    <property type="entry name" value="FI20190P1"/>
    <property type="match status" value="1"/>
</dbReference>
<dbReference type="GO" id="GO:0016020">
    <property type="term" value="C:membrane"/>
    <property type="evidence" value="ECO:0007669"/>
    <property type="project" value="UniProtKB-SubCell"/>
</dbReference>
<evidence type="ECO:0000256" key="1">
    <source>
        <dbReference type="ARBA" id="ARBA00004141"/>
    </source>
</evidence>
<evidence type="ECO:0000259" key="8">
    <source>
        <dbReference type="PROSITE" id="PS50893"/>
    </source>
</evidence>
<dbReference type="PANTHER" id="PTHR24223">
    <property type="entry name" value="ATP-BINDING CASSETTE SUB-FAMILY C"/>
    <property type="match status" value="1"/>
</dbReference>
<accession>F1KXR5</accession>
<dbReference type="GO" id="GO:0016887">
    <property type="term" value="F:ATP hydrolysis activity"/>
    <property type="evidence" value="ECO:0007669"/>
    <property type="project" value="InterPro"/>
</dbReference>
<proteinExistence type="evidence at transcript level"/>
<keyword evidence="5" id="KW-0067">ATP-binding</keyword>
<evidence type="ECO:0000256" key="7">
    <source>
        <dbReference type="ARBA" id="ARBA00023136"/>
    </source>
</evidence>
<dbReference type="Gene3D" id="3.40.50.300">
    <property type="entry name" value="P-loop containing nucleotide triphosphate hydrolases"/>
    <property type="match status" value="1"/>
</dbReference>
<evidence type="ECO:0000256" key="3">
    <source>
        <dbReference type="ARBA" id="ARBA00022692"/>
    </source>
</evidence>
<comment type="subcellular location">
    <subcellularLocation>
        <location evidence="1">Membrane</location>
        <topology evidence="1">Multi-pass membrane protein</topology>
    </subcellularLocation>
</comment>
<feature type="domain" description="ABC transporter" evidence="8">
    <location>
        <begin position="19"/>
        <end position="244"/>
    </location>
</feature>
<keyword evidence="4" id="KW-0547">Nucleotide-binding</keyword>
<dbReference type="AlphaFoldDB" id="F1KXR5"/>